<dbReference type="InterPro" id="IPR010052">
    <property type="entry name" value="T2SS_protein-GspI"/>
</dbReference>
<evidence type="ECO:0000256" key="9">
    <source>
        <dbReference type="RuleBase" id="RU368030"/>
    </source>
</evidence>
<name>A0A6A9K4Q7_PSEAI</name>
<keyword evidence="5 9" id="KW-0997">Cell inner membrane</keyword>
<evidence type="ECO:0000256" key="4">
    <source>
        <dbReference type="ARBA" id="ARBA00022481"/>
    </source>
</evidence>
<dbReference type="Gene3D" id="3.30.1300.30">
    <property type="entry name" value="GSPII I/J protein-like"/>
    <property type="match status" value="1"/>
</dbReference>
<keyword evidence="6 9" id="KW-0812">Transmembrane</keyword>
<comment type="caution">
    <text evidence="11">The sequence shown here is derived from an EMBL/GenBank/DDBJ whole genome shotgun (WGS) entry which is preliminary data.</text>
</comment>
<dbReference type="EMBL" id="WOAJ01000008">
    <property type="protein sequence ID" value="MUI60022.1"/>
    <property type="molecule type" value="Genomic_DNA"/>
</dbReference>
<evidence type="ECO:0000256" key="1">
    <source>
        <dbReference type="ARBA" id="ARBA00004377"/>
    </source>
</evidence>
<evidence type="ECO:0000259" key="10">
    <source>
        <dbReference type="Pfam" id="PF02501"/>
    </source>
</evidence>
<gene>
    <name evidence="11" type="primary">gspI</name>
    <name evidence="11" type="ORF">GNQ20_19635</name>
</gene>
<dbReference type="GO" id="GO:0005886">
    <property type="term" value="C:plasma membrane"/>
    <property type="evidence" value="ECO:0007669"/>
    <property type="project" value="UniProtKB-SubCell"/>
</dbReference>
<keyword evidence="8 9" id="KW-0472">Membrane</keyword>
<evidence type="ECO:0000256" key="6">
    <source>
        <dbReference type="ARBA" id="ARBA00022692"/>
    </source>
</evidence>
<proteinExistence type="inferred from homology"/>
<evidence type="ECO:0000256" key="8">
    <source>
        <dbReference type="ARBA" id="ARBA00023136"/>
    </source>
</evidence>
<comment type="PTM">
    <text evidence="9">Cleaved by prepilin peptidase.</text>
</comment>
<comment type="similarity">
    <text evidence="2 9">Belongs to the GSP I family.</text>
</comment>
<reference evidence="11" key="1">
    <citation type="submission" date="2019-11" db="EMBL/GenBank/DDBJ databases">
        <title>Genomes of ocular Pseudomonas aeruginosa isolates.</title>
        <authorList>
            <person name="Khan M."/>
            <person name="Rice S.A."/>
            <person name="Willcox M.D.P."/>
            <person name="Stapleton F."/>
        </authorList>
    </citation>
    <scope>NUCLEOTIDE SEQUENCE</scope>
    <source>
        <strain evidence="11">PA206</strain>
    </source>
</reference>
<dbReference type="Pfam" id="PF07963">
    <property type="entry name" value="N_methyl"/>
    <property type="match status" value="1"/>
</dbReference>
<evidence type="ECO:0000256" key="3">
    <source>
        <dbReference type="ARBA" id="ARBA00022475"/>
    </source>
</evidence>
<evidence type="ECO:0000313" key="11">
    <source>
        <dbReference type="EMBL" id="MUI60022.1"/>
    </source>
</evidence>
<dbReference type="NCBIfam" id="TIGR01707">
    <property type="entry name" value="gspI"/>
    <property type="match status" value="1"/>
</dbReference>
<dbReference type="InterPro" id="IPR012902">
    <property type="entry name" value="N_methyl_site"/>
</dbReference>
<organism evidence="11">
    <name type="scientific">Pseudomonas aeruginosa</name>
    <dbReference type="NCBI Taxonomy" id="287"/>
    <lineage>
        <taxon>Bacteria</taxon>
        <taxon>Pseudomonadati</taxon>
        <taxon>Pseudomonadota</taxon>
        <taxon>Gammaproteobacteria</taxon>
        <taxon>Pseudomonadales</taxon>
        <taxon>Pseudomonadaceae</taxon>
        <taxon>Pseudomonas</taxon>
    </lineage>
</organism>
<feature type="transmembrane region" description="Helical" evidence="9">
    <location>
        <begin position="24"/>
        <end position="44"/>
    </location>
</feature>
<dbReference type="PANTHER" id="PTHR38779:SF2">
    <property type="entry name" value="TYPE II SECRETION SYSTEM PROTEIN I-RELATED"/>
    <property type="match status" value="1"/>
</dbReference>
<evidence type="ECO:0000256" key="2">
    <source>
        <dbReference type="ARBA" id="ARBA00008358"/>
    </source>
</evidence>
<evidence type="ECO:0000256" key="7">
    <source>
        <dbReference type="ARBA" id="ARBA00022989"/>
    </source>
</evidence>
<comment type="subcellular location">
    <subcellularLocation>
        <location evidence="1 9">Cell inner membrane</location>
        <topology evidence="1 9">Single-pass membrane protein</topology>
    </subcellularLocation>
</comment>
<dbReference type="SUPFAM" id="SSF54523">
    <property type="entry name" value="Pili subunits"/>
    <property type="match status" value="2"/>
</dbReference>
<comment type="function">
    <text evidence="9">Component of the type II secretion system required for the energy-dependent secretion of extracellular factors such as proteases and toxins from the periplasm.</text>
</comment>
<dbReference type="GO" id="GO:0015628">
    <property type="term" value="P:protein secretion by the type II secretion system"/>
    <property type="evidence" value="ECO:0007669"/>
    <property type="project" value="UniProtKB-UniRule"/>
</dbReference>
<sequence length="139" mass="15105">MRCPATVSRRSALKPCEIRRQRGFTLLEVMVALAIFAILSVALYSAAQHIAGNSAGLTERSLAQWLADNRLNELRAGMRPLDNGRSQETLAFGGRDWLLACNVEAAPDPRLRKVSVEVSLSGAHPIRRAVLVGFVAAQP</sequence>
<comment type="subunit">
    <text evidence="9">Type II secretion is composed of four main components: the outer membrane complex, the inner membrane complex, the cytoplasmic secretion ATPase and the periplasm-spanning pseudopilus.</text>
</comment>
<evidence type="ECO:0000256" key="5">
    <source>
        <dbReference type="ARBA" id="ARBA00022519"/>
    </source>
</evidence>
<dbReference type="PANTHER" id="PTHR38779">
    <property type="entry name" value="TYPE II SECRETION SYSTEM PROTEIN I-RELATED"/>
    <property type="match status" value="1"/>
</dbReference>
<feature type="domain" description="Type II secretion system protein GspI C-terminal" evidence="10">
    <location>
        <begin position="57"/>
        <end position="134"/>
    </location>
</feature>
<dbReference type="InterPro" id="IPR045584">
    <property type="entry name" value="Pilin-like"/>
</dbReference>
<dbReference type="PROSITE" id="PS00409">
    <property type="entry name" value="PROKAR_NTER_METHYL"/>
    <property type="match status" value="1"/>
</dbReference>
<dbReference type="GO" id="GO:0015627">
    <property type="term" value="C:type II protein secretion system complex"/>
    <property type="evidence" value="ECO:0007669"/>
    <property type="project" value="UniProtKB-UniRule"/>
</dbReference>
<dbReference type="AlphaFoldDB" id="A0A6A9K4Q7"/>
<protein>
    <recommendedName>
        <fullName evidence="9">Type II secretion system protein I</fullName>
        <shortName evidence="9">T2SS minor pseudopilin I</shortName>
    </recommendedName>
</protein>
<keyword evidence="3" id="KW-1003">Cell membrane</keyword>
<keyword evidence="4 9" id="KW-0488">Methylation</keyword>
<dbReference type="NCBIfam" id="TIGR02532">
    <property type="entry name" value="IV_pilin_GFxxxE"/>
    <property type="match status" value="1"/>
</dbReference>
<accession>A0A6A9K4Q7</accession>
<dbReference type="Pfam" id="PF02501">
    <property type="entry name" value="T2SSI"/>
    <property type="match status" value="1"/>
</dbReference>
<keyword evidence="7 9" id="KW-1133">Transmembrane helix</keyword>
<dbReference type="InterPro" id="IPR003413">
    <property type="entry name" value="T2SS_GspI_C"/>
</dbReference>